<comment type="caution">
    <text evidence="2">The sequence shown here is derived from an EMBL/GenBank/DDBJ whole genome shotgun (WGS) entry which is preliminary data.</text>
</comment>
<feature type="transmembrane region" description="Helical" evidence="1">
    <location>
        <begin position="46"/>
        <end position="66"/>
    </location>
</feature>
<evidence type="ECO:0000313" key="2">
    <source>
        <dbReference type="EMBL" id="MFD1186663.1"/>
    </source>
</evidence>
<keyword evidence="1" id="KW-0812">Transmembrane</keyword>
<evidence type="ECO:0000313" key="3">
    <source>
        <dbReference type="Proteomes" id="UP001597094"/>
    </source>
</evidence>
<dbReference type="EMBL" id="JBHTLD010000084">
    <property type="protein sequence ID" value="MFD1186663.1"/>
    <property type="molecule type" value="Genomic_DNA"/>
</dbReference>
<keyword evidence="1" id="KW-0472">Membrane</keyword>
<keyword evidence="3" id="KW-1185">Reference proteome</keyword>
<evidence type="ECO:0000256" key="1">
    <source>
        <dbReference type="SAM" id="Phobius"/>
    </source>
</evidence>
<sequence>MKYYNFKERSYTSGPHLIGLLLIVAGLVSTVSPVFIEGSSSLEKAMWVGAGAITLGLVIVLSYNGTLIDFDRNRVKEYSSIMGYKAGKWVTLPNITKVAVISVRQKAANTPNGISPTWSGTVTEHKVFLYAAKPTPHLLFGFSNRERALQTAKLLAANLDAACELPNQ</sequence>
<organism evidence="2 3">
    <name type="scientific">Pontibacter rugosus</name>
    <dbReference type="NCBI Taxonomy" id="1745966"/>
    <lineage>
        <taxon>Bacteria</taxon>
        <taxon>Pseudomonadati</taxon>
        <taxon>Bacteroidota</taxon>
        <taxon>Cytophagia</taxon>
        <taxon>Cytophagales</taxon>
        <taxon>Hymenobacteraceae</taxon>
        <taxon>Pontibacter</taxon>
    </lineage>
</organism>
<name>A0ABW3SPP6_9BACT</name>
<evidence type="ECO:0008006" key="4">
    <source>
        <dbReference type="Google" id="ProtNLM"/>
    </source>
</evidence>
<dbReference type="Proteomes" id="UP001597094">
    <property type="component" value="Unassembled WGS sequence"/>
</dbReference>
<reference evidence="3" key="1">
    <citation type="journal article" date="2019" name="Int. J. Syst. Evol. Microbiol.">
        <title>The Global Catalogue of Microorganisms (GCM) 10K type strain sequencing project: providing services to taxonomists for standard genome sequencing and annotation.</title>
        <authorList>
            <consortium name="The Broad Institute Genomics Platform"/>
            <consortium name="The Broad Institute Genome Sequencing Center for Infectious Disease"/>
            <person name="Wu L."/>
            <person name="Ma J."/>
        </authorList>
    </citation>
    <scope>NUCLEOTIDE SEQUENCE [LARGE SCALE GENOMIC DNA]</scope>
    <source>
        <strain evidence="3">JCM 31319</strain>
    </source>
</reference>
<gene>
    <name evidence="2" type="ORF">ACFQ2O_10640</name>
</gene>
<protein>
    <recommendedName>
        <fullName evidence="4">PH domain-containing protein</fullName>
    </recommendedName>
</protein>
<accession>A0ABW3SPP6</accession>
<keyword evidence="1" id="KW-1133">Transmembrane helix</keyword>
<dbReference type="RefSeq" id="WP_377527097.1">
    <property type="nucleotide sequence ID" value="NZ_JBHTLD010000084.1"/>
</dbReference>
<proteinExistence type="predicted"/>